<protein>
    <submittedName>
        <fullName evidence="3">Penicillin-binding protein activator</fullName>
    </submittedName>
</protein>
<name>A0ABV0H3I0_9NEIS</name>
<gene>
    <name evidence="3" type="ORF">ABH309_05200</name>
</gene>
<feature type="region of interest" description="Disordered" evidence="2">
    <location>
        <begin position="40"/>
        <end position="62"/>
    </location>
</feature>
<dbReference type="Gene3D" id="3.40.50.2300">
    <property type="match status" value="2"/>
</dbReference>
<feature type="compositionally biased region" description="Low complexity" evidence="2">
    <location>
        <begin position="46"/>
        <end position="62"/>
    </location>
</feature>
<evidence type="ECO:0000313" key="4">
    <source>
        <dbReference type="Proteomes" id="UP001438292"/>
    </source>
</evidence>
<dbReference type="InterPro" id="IPR007443">
    <property type="entry name" value="LpoA"/>
</dbReference>
<dbReference type="SUPFAM" id="SSF53822">
    <property type="entry name" value="Periplasmic binding protein-like I"/>
    <property type="match status" value="1"/>
</dbReference>
<keyword evidence="4" id="KW-1185">Reference proteome</keyword>
<keyword evidence="1" id="KW-0472">Membrane</keyword>
<accession>A0ABV0H3I0</accession>
<dbReference type="Pfam" id="PF04348">
    <property type="entry name" value="LppC"/>
    <property type="match status" value="2"/>
</dbReference>
<comment type="caution">
    <text evidence="3">The sequence shown here is derived from an EMBL/GenBank/DDBJ whole genome shotgun (WGS) entry which is preliminary data.</text>
</comment>
<evidence type="ECO:0000313" key="3">
    <source>
        <dbReference type="EMBL" id="MEO3953846.1"/>
    </source>
</evidence>
<sequence length="384" mass="40276">MQRLTPLLLVGVLLTWLTPVVAQTPDYIIQSNGAPMRALVQPPGQTPRLATPTPTPTPTAVRADAPASGALAVKPATRGKIRIGVILPTESSALGEAAAVVRSGVEAAAQMDQSAELYSVDATGDNLVERYRAAVADGVNVVIGPLSRESIAKLAPSVTVPTIALNSIDRQAAANPKLYSLSLIVEGEARQLARLMRDDGRVNPLLVVGGDALSQRLGKAFADEWRAVAGKPARQMAFDANDMTPLLQAAGQADAVALALDVAQAAKLKSALTPDVPVYGTSQLNVGGAQAELAGVRFIDMPWFLMPAHPAVQRYPHPAVPLTRQTERLYALGIDAYRLAVQLAVSRPGAAVRLDGVTGDLKLGRDRAFERQLPAGVMGGNALQ</sequence>
<dbReference type="PANTHER" id="PTHR38038:SF1">
    <property type="entry name" value="PENICILLIN-BINDING PROTEIN ACTIVATOR LPOA"/>
    <property type="match status" value="1"/>
</dbReference>
<evidence type="ECO:0000256" key="2">
    <source>
        <dbReference type="SAM" id="MobiDB-lite"/>
    </source>
</evidence>
<dbReference type="RefSeq" id="WP_347787662.1">
    <property type="nucleotide sequence ID" value="NZ_JBDQQU010000004.1"/>
</dbReference>
<dbReference type="InterPro" id="IPR028082">
    <property type="entry name" value="Peripla_BP_I"/>
</dbReference>
<organism evidence="3 4">
    <name type="scientific">Chromobacterium piscinae</name>
    <dbReference type="NCBI Taxonomy" id="686831"/>
    <lineage>
        <taxon>Bacteria</taxon>
        <taxon>Pseudomonadati</taxon>
        <taxon>Pseudomonadota</taxon>
        <taxon>Betaproteobacteria</taxon>
        <taxon>Neisseriales</taxon>
        <taxon>Chromobacteriaceae</taxon>
        <taxon>Chromobacterium</taxon>
    </lineage>
</organism>
<evidence type="ECO:0000256" key="1">
    <source>
        <dbReference type="ARBA" id="ARBA00023136"/>
    </source>
</evidence>
<reference evidence="3 4" key="1">
    <citation type="submission" date="2024-05" db="EMBL/GenBank/DDBJ databases">
        <authorList>
            <person name="De Oliveira J.P."/>
            <person name="Noriler S.A."/>
            <person name="De Oliveira A.G."/>
            <person name="Sipoli D.S."/>
        </authorList>
    </citation>
    <scope>NUCLEOTIDE SEQUENCE [LARGE SCALE GENOMIC DNA]</scope>
    <source>
        <strain evidence="3 4">LABIM186</strain>
    </source>
</reference>
<dbReference type="EMBL" id="JBDQQU010000004">
    <property type="protein sequence ID" value="MEO3953846.1"/>
    <property type="molecule type" value="Genomic_DNA"/>
</dbReference>
<dbReference type="PANTHER" id="PTHR38038">
    <property type="entry name" value="PENICILLIN-BINDING PROTEIN ACTIVATOR LPOA"/>
    <property type="match status" value="1"/>
</dbReference>
<dbReference type="CDD" id="cd06339">
    <property type="entry name" value="PBP1_YraM_LppC_lipoprotein-like"/>
    <property type="match status" value="1"/>
</dbReference>
<dbReference type="Proteomes" id="UP001438292">
    <property type="component" value="Unassembled WGS sequence"/>
</dbReference>
<proteinExistence type="predicted"/>